<dbReference type="GO" id="GO:0005524">
    <property type="term" value="F:ATP binding"/>
    <property type="evidence" value="ECO:0007669"/>
    <property type="project" value="UniProtKB-KW"/>
</dbReference>
<dbReference type="Gene3D" id="3.30.1300.10">
    <property type="entry name" value="Pantoate-beta-alanine ligase, C-terminal domain"/>
    <property type="match status" value="1"/>
</dbReference>
<dbReference type="Gene3D" id="3.40.50.620">
    <property type="entry name" value="HUPs"/>
    <property type="match status" value="1"/>
</dbReference>
<accession>A0A094Q2A7</accession>
<dbReference type="InterPro" id="IPR003721">
    <property type="entry name" value="Pantoate_ligase"/>
</dbReference>
<sequence length="283" mass="31001">MTFPTVLSTAAQVNDWRNESLSPIAAVLTMGALHDGHAQLVTYAKSHSPEGTRVIATIFVNPTQFNNSTDLEKYPRSLEDDLEILAGVGVDAVFIPSILEIYPDGLSISSPIDPGPVGEILEGKSRPGHFLGMLTVVHKLLEITHANYSFFGEKDFQQLTLVRAMIKELALPIKIIGVPTIRDEFGLALSSRNRRLSAMALTAARKIPIAMKVVSDAFKEGMEKTEAEDLGKKYLLENKLANLDYLEICAENLIDLPNASNARVFIALNMDGVRLIDNLKVSN</sequence>
<dbReference type="AlphaFoldDB" id="A0A094Q2A7"/>
<dbReference type="UniPathway" id="UPA00028">
    <property type="reaction ID" value="UER00005"/>
</dbReference>
<proteinExistence type="inferred from homology"/>
<reference evidence="9" key="1">
    <citation type="submission" date="2014-06" db="EMBL/GenBank/DDBJ databases">
        <title>Key roles for freshwater Actinobacteria revealed by deep metagenomic sequencing.</title>
        <authorList>
            <person name="Ghai R."/>
            <person name="Mizuno C.M."/>
            <person name="Picazo A."/>
            <person name="Camacho A."/>
            <person name="Rodriguez-Valera F."/>
        </authorList>
    </citation>
    <scope>NUCLEOTIDE SEQUENCE</scope>
</reference>
<comment type="similarity">
    <text evidence="2">Belongs to the pantothenate synthetase family.</text>
</comment>
<organism evidence="9">
    <name type="scientific">freshwater metagenome</name>
    <dbReference type="NCBI Taxonomy" id="449393"/>
    <lineage>
        <taxon>unclassified sequences</taxon>
        <taxon>metagenomes</taxon>
        <taxon>ecological metagenomes</taxon>
    </lineage>
</organism>
<dbReference type="GO" id="GO:0004592">
    <property type="term" value="F:pantoate-beta-alanine ligase activity"/>
    <property type="evidence" value="ECO:0007669"/>
    <property type="project" value="UniProtKB-EC"/>
</dbReference>
<comment type="caution">
    <text evidence="9">The sequence shown here is derived from an EMBL/GenBank/DDBJ whole genome shotgun (WGS) entry which is preliminary data.</text>
</comment>
<keyword evidence="6" id="KW-0547">Nucleotide-binding</keyword>
<dbReference type="PANTHER" id="PTHR21299:SF1">
    <property type="entry name" value="PANTOATE--BETA-ALANINE LIGASE"/>
    <property type="match status" value="1"/>
</dbReference>
<keyword evidence="7" id="KW-0067">ATP-binding</keyword>
<dbReference type="HAMAP" id="MF_00158">
    <property type="entry name" value="PanC"/>
    <property type="match status" value="1"/>
</dbReference>
<evidence type="ECO:0000256" key="8">
    <source>
        <dbReference type="ARBA" id="ARBA00048258"/>
    </source>
</evidence>
<dbReference type="EC" id="6.3.2.1" evidence="3"/>
<evidence type="ECO:0000256" key="7">
    <source>
        <dbReference type="ARBA" id="ARBA00022840"/>
    </source>
</evidence>
<evidence type="ECO:0000256" key="1">
    <source>
        <dbReference type="ARBA" id="ARBA00004990"/>
    </source>
</evidence>
<evidence type="ECO:0000256" key="4">
    <source>
        <dbReference type="ARBA" id="ARBA00022598"/>
    </source>
</evidence>
<evidence type="ECO:0000256" key="2">
    <source>
        <dbReference type="ARBA" id="ARBA00009256"/>
    </source>
</evidence>
<comment type="catalytic activity">
    <reaction evidence="8">
        <text>(R)-pantoate + beta-alanine + ATP = (R)-pantothenate + AMP + diphosphate + H(+)</text>
        <dbReference type="Rhea" id="RHEA:10912"/>
        <dbReference type="ChEBI" id="CHEBI:15378"/>
        <dbReference type="ChEBI" id="CHEBI:15980"/>
        <dbReference type="ChEBI" id="CHEBI:29032"/>
        <dbReference type="ChEBI" id="CHEBI:30616"/>
        <dbReference type="ChEBI" id="CHEBI:33019"/>
        <dbReference type="ChEBI" id="CHEBI:57966"/>
        <dbReference type="ChEBI" id="CHEBI:456215"/>
        <dbReference type="EC" id="6.3.2.1"/>
    </reaction>
</comment>
<name>A0A094Q2A7_9ZZZZ</name>
<dbReference type="InterPro" id="IPR014729">
    <property type="entry name" value="Rossmann-like_a/b/a_fold"/>
</dbReference>
<dbReference type="GO" id="GO:0005829">
    <property type="term" value="C:cytosol"/>
    <property type="evidence" value="ECO:0007669"/>
    <property type="project" value="TreeGrafter"/>
</dbReference>
<dbReference type="GO" id="GO:0015940">
    <property type="term" value="P:pantothenate biosynthetic process"/>
    <property type="evidence" value="ECO:0007669"/>
    <property type="project" value="UniProtKB-UniPathway"/>
</dbReference>
<dbReference type="NCBIfam" id="TIGR00018">
    <property type="entry name" value="panC"/>
    <property type="match status" value="1"/>
</dbReference>
<dbReference type="SUPFAM" id="SSF52374">
    <property type="entry name" value="Nucleotidylyl transferase"/>
    <property type="match status" value="1"/>
</dbReference>
<evidence type="ECO:0000256" key="6">
    <source>
        <dbReference type="ARBA" id="ARBA00022741"/>
    </source>
</evidence>
<evidence type="ECO:0000256" key="3">
    <source>
        <dbReference type="ARBA" id="ARBA00012219"/>
    </source>
</evidence>
<protein>
    <recommendedName>
        <fullName evidence="3">pantoate--beta-alanine ligase (AMP-forming)</fullName>
        <ecNumber evidence="3">6.3.2.1</ecNumber>
    </recommendedName>
</protein>
<comment type="pathway">
    <text evidence="1">Cofactor biosynthesis; (R)-pantothenate biosynthesis; (R)-pantothenate from (R)-pantoate and beta-alanine: step 1/1.</text>
</comment>
<keyword evidence="5" id="KW-0566">Pantothenate biosynthesis</keyword>
<evidence type="ECO:0000256" key="5">
    <source>
        <dbReference type="ARBA" id="ARBA00022655"/>
    </source>
</evidence>
<gene>
    <name evidence="9" type="ORF">GM51_8720</name>
</gene>
<dbReference type="Pfam" id="PF02569">
    <property type="entry name" value="Pantoate_ligase"/>
    <property type="match status" value="1"/>
</dbReference>
<dbReference type="PANTHER" id="PTHR21299">
    <property type="entry name" value="CYTIDYLATE KINASE/PANTOATE-BETA-ALANINE LIGASE"/>
    <property type="match status" value="1"/>
</dbReference>
<dbReference type="EMBL" id="JNSL01000046">
    <property type="protein sequence ID" value="KGA18265.1"/>
    <property type="molecule type" value="Genomic_DNA"/>
</dbReference>
<keyword evidence="4" id="KW-0436">Ligase</keyword>
<evidence type="ECO:0000313" key="9">
    <source>
        <dbReference type="EMBL" id="KGA18265.1"/>
    </source>
</evidence>
<dbReference type="InterPro" id="IPR042176">
    <property type="entry name" value="Pantoate_ligase_C"/>
</dbReference>